<evidence type="ECO:0000256" key="4">
    <source>
        <dbReference type="ARBA" id="ARBA00022475"/>
    </source>
</evidence>
<feature type="domain" description="Thyroglobulin type-1" evidence="19">
    <location>
        <begin position="1063"/>
        <end position="1131"/>
    </location>
</feature>
<sequence length="3304" mass="365268">MKDASIFLLLLMILLLLNFDTSRAQDHAGCNKADDCLLCSFFKQGPLKDNCDTCVLLSVSFREDLNDYKGYPICKLTMDDGNVRNYTSVMTSVGDHYIVQLSRDDMFCKRQLYDERYCSGNGDCINGQCSCHKRQNPGELYYGSHCECNNFGCDRFDGLICGGPSRGVCECGRCRCKKDYKGPNCGEVVCNTSKYCIDPSKPNGKICNGNGHCSCDECICNKGYFGIYCEECFDCPSVCELHRDCVECQLFDPSPQCERHCKLKIKFKDFLSFDQPICAYRRQDDSTLKFLVTIDDDEEKFVYVERKGGQTCKRADGKLLLPGATFINRNCQKCVCLANGQLKCDGDRCDLTVSGDILVPGSLQSIPSGSCLRMDIQEEILCEGCEIPKLASFRIKDPVIVEGKISYKMRLSNPQTEVKYIIGAVLNLGWCKTEGADEWIRGGDYHTEIQVDFTTPPEGAEFKIGVPIQEYKSSSSGSAGDSCEKACPFSYEPLCGSDGQTYDNECLLQIAQCKDASINKKSDGMCRPPTKCEIKASEKQIPGKYIPQCKVDGSYSTKQCHFSTGYCWCVDPHTGNELYGSRKNARGRNFECGTPCLKACARIFKPVCGSDKKTYGNKCELENAQCENNALQMVSDGKCQQSQIQPMKPVQDDDCPGICTREYEPHCGSDGKTYSNLCVLKSAIKCNYGDLQLAYKGKCKECGVGQPRAFCTFKPCAKKACLSNKKAVCMQDPCGGCTNKWYLDGEEYECKQEACNQACFYLWDPRCGSNGKTYANQCNLEVAQCQDNSITWVANGPCPKVTACQKQSSNARGLLGEYVPQCSSSGKFEKLQCHPSTAHCWCVEEDSGREISGTRQPAGKKVDCLSCVKPCRREYKPVCGSDGRTYPNECEFENAKCKDRSLTIKNYFTCQDDIEKSVVPSPVFTVSGNLMFPPTLQSILVGSCLTVKATKPLYCDVREGEDADCPENLLDRKQYKNVKLSEDGTFKYELRFGGDMHSVLLDATLNLGWCTDLNDKNGDWLKGGDYYTDVEVPVILVGNTLQYQKDFQLNEYKQYASPGDVKVPTCADKLSSLEASNSKPLLGQYKPQCDIQGDYVNKQCHPSTGYCWCVDTKTGQQIDGTKARGLEECGCTLKGKYYKPGQQAWDDCNSCTCGSNGLFGCTLMACPPGVCYHEGKEYQNGESFKIDGCNDCTCSVTDKNQNGNFACTIKLCPPKPEGCELNGKFYPPGQRVWDECNSCTCGTNGMMACTIMACFPGVCYHEGKTYNDGASFKDDCNTCVCTVPDKSKIGMAGCTKIFCPPPKPQPQPALGCVKPCTREYKPICGSDGRTYPNECEFENAKCKDQSLTIKNYFTCQDDIKKDKSECNHNGRKFKIGDNIFDECNTCICQPNGEMSCTLIACEPGVCYHEGKSYKDGESFKMDCNTCVCSAKDKNAVGTAGCTLALCPPEPEVQPTHKSKCNHNGRKFKVGENTFVECNTCMCQPNGQMSCTLMACEPGVCYHEGKSYKDGESFKMDCNTCICSAKDKNAVGTAGCTLALCPPEPEVQPTHKSECNHNGRKFKVGENIFDECNTCMCQPNGQMSCTLMACEPGVCYNEGKTYKDGESFNIDCNTCICSATDKNAVGLARCTLKLCPPKPVVQPTRCQHKGGSYRIGERVYDECNYCTCSEGGEMICTAIACPPGVCYHEGKSYNDGESFKDDCNTCTCSVFNENEIGAARCTLKLCPKDNEDCVKPCTREYKPVCGSDGRTYPNECEFENAKCKDQSLTIKNYFTCQDDIKKDECQHNGITYKTGESFFKDCNSCICQKGGFMGCTEIACAKGVCYNEGISYKDGESFKMDCNTCFCSARDKNAVGTAGCTLKLCPPKPKNVLPPDVGCVKPCTREYKPVCGSDGRTYPNECEFENAKCKDQSLTIKNYFTCQDDIKGAPQFTISGKIRFMPRAPARIPIGSCFRMVVKENIQCDEPVTEEGEAREGCDIPELATSVVGNPRLNQDGTIDYVLKLAHNFVPSVSIDATLNMGWCKNKASSDWLKGGDFTMMTAHLLNLNDGKFKYEKDIEIEQYKTPVKSCKEHVSGLEKERNGARPLLGAFTPQCDGQGDYQKRQCHGSIGYCWCVHTKTGEEIQGTRKNVRGRGQDIVNCESCVRPCTREYKPVCGSDGRTYPNECEFENAKCKDQSLSIKNYFMCTDDKATNEIKVSGKVLLAPPMKNNKLPSGSCVRYSIAEEIMCVTTDCKIPKLAERTDRSPILKSDGSYNYELRFKKQSQLYRLLVSVTINVGWCPAAGSSDWLRDSDYVMNIAHGVEIKKDILSYQKDVKVDIYRITPPRQGPCTTRAATPGSFTPQCDLQGDFKNRQCDRSTGECWCVNTKTGDEVANTRSNSLVECGCTLNGVYYKAGESAYQQCNRCRCMSNGLWGCTRKGCPKGVCYSEGMMKQHGESFLDKEQCNTCFCSVPNKNEFGNIGCTTKLCEKKQLAFVKGNLLLPSGAPTDLKDSCLSVRIQEDRQCDEISCDPVIVESFLQRGVKAAKPGIIPYRMPFDGTPGVQYVISAVLNIGWCKYADNWIRPGDYHTETFPTFGGPNDGEVIDVEAQLVGYQLNKKPEQQNSGNSLKEVQCPRGTPQVGCTFVPCDQLLCDDYPQAVCKNNYCGQCKAQFFLNGKQVECKKKRCSQGCPFNYEPFCGSDGKTYSNECLLKVAQCENNKIILQNQGPCVDKDLTPCQNEVRSAENGPLLIGSYKPQCDESGAYKQIQCHGSTGYCWCVDKKGVKKQGTEKAPGQGQPNCYDDEESNLSREQRCMRVCTFEYDPVCASNRQTMANKCVFNYQKCLDNSLTIKHTGQCSECPRNVPIVTCAVNPCDTSTCPAFPKARCQGNYCGGCNAEFFVNDKKVDCLIRPEPRSLIKPFAAAGPSVPQCSMICPAVYEPVCGSDGQTHSNNCEMEMKACVKSSKIFKMHDGECGKCVKVCPFNYEPQCGTDGKNYDNQCIMQQKTCQTGGKVGLAYEGECGNPACPDSCDSADKEQVCGSDGNTYESFCKLQQKSCATGSVVKFKHFGKCVKCSPICNKMWDPYCGTDDRTYGNECMMNFGTCRSGGRVQLKHHGKCKEPTCPLKCPSDRNRVCGTNGKTYASLCRLQQDTCRDESIVLRHTGPCANRCRVNKRCGFRYRPVCGTDSKTYANHCELRKAMCISNGKIRKAHSGRCKKCSRGQPKVRCVSNPCAGAYCPKYPRAQCVANYCGSCNAQFYMRGKRIEDCGTKCSEACTREFSPICGSDGRTYGNPCTMAVATCKSKGAISMSYVGPCRMKYY</sequence>
<evidence type="ECO:0000256" key="5">
    <source>
        <dbReference type="ARBA" id="ARBA00022525"/>
    </source>
</evidence>
<feature type="domain" description="Kazal-like" evidence="21">
    <location>
        <begin position="2960"/>
        <end position="3004"/>
    </location>
</feature>
<dbReference type="EnsemblMetazoa" id="CLYHEMT002361.7">
    <property type="protein sequence ID" value="CLYHEMP002361.7"/>
    <property type="gene ID" value="CLYHEMG002361"/>
</dbReference>
<dbReference type="Gene3D" id="4.10.800.10">
    <property type="entry name" value="Thyroglobulin type-1"/>
    <property type="match status" value="6"/>
</dbReference>
<feature type="domain" description="Kazal-like" evidence="21">
    <location>
        <begin position="586"/>
        <end position="641"/>
    </location>
</feature>
<keyword evidence="6" id="KW-0646">Protease inhibitor</keyword>
<dbReference type="SMART" id="SM00215">
    <property type="entry name" value="VWC_out"/>
    <property type="match status" value="8"/>
</dbReference>
<feature type="domain" description="Pacifastin" evidence="20">
    <location>
        <begin position="1135"/>
        <end position="1169"/>
    </location>
</feature>
<protein>
    <recommendedName>
        <fullName evidence="24">Agrin</fullName>
    </recommendedName>
</protein>
<dbReference type="SUPFAM" id="SSF57283">
    <property type="entry name" value="PMP inhibitors"/>
    <property type="match status" value="7"/>
</dbReference>
<dbReference type="InterPro" id="IPR036349">
    <property type="entry name" value="Integrin_bsu_tail_dom_sf"/>
</dbReference>
<feature type="domain" description="Thyroglobulin type-1" evidence="19">
    <location>
        <begin position="529"/>
        <end position="592"/>
    </location>
</feature>
<feature type="domain" description="Kazal-like" evidence="21">
    <location>
        <begin position="858"/>
        <end position="912"/>
    </location>
</feature>
<evidence type="ECO:0000256" key="1">
    <source>
        <dbReference type="ARBA" id="ARBA00004251"/>
    </source>
</evidence>
<dbReference type="InterPro" id="IPR057243">
    <property type="entry name" value="Integrin_I-EGF_CS"/>
</dbReference>
<feature type="domain" description="Kazal-like" evidence="21">
    <location>
        <begin position="2142"/>
        <end position="2189"/>
    </location>
</feature>
<dbReference type="Proteomes" id="UP000594262">
    <property type="component" value="Unplaced"/>
</dbReference>
<dbReference type="InterPro" id="IPR036058">
    <property type="entry name" value="Kazal_dom_sf"/>
</dbReference>
<accession>A0A7M5UPZ6</accession>
<feature type="domain" description="Thyroglobulin type-1" evidence="19">
    <location>
        <begin position="2328"/>
        <end position="2387"/>
    </location>
</feature>
<evidence type="ECO:0000256" key="6">
    <source>
        <dbReference type="ARBA" id="ARBA00022690"/>
    </source>
</evidence>
<feature type="domain" description="Kazal-like" evidence="21">
    <location>
        <begin position="3055"/>
        <end position="3103"/>
    </location>
</feature>
<feature type="disulfide bond" evidence="16">
    <location>
        <begin position="560"/>
        <end position="567"/>
    </location>
</feature>
<evidence type="ECO:0000256" key="13">
    <source>
        <dbReference type="ARBA" id="ARBA00023136"/>
    </source>
</evidence>
<dbReference type="SMART" id="SM00214">
    <property type="entry name" value="VWC"/>
    <property type="match status" value="8"/>
</dbReference>
<dbReference type="OrthoDB" id="126772at2759"/>
<dbReference type="SMART" id="SM00280">
    <property type="entry name" value="KAZAL"/>
    <property type="match status" value="18"/>
</dbReference>
<feature type="disulfide bond" evidence="16">
    <location>
        <begin position="2356"/>
        <end position="2363"/>
    </location>
</feature>
<dbReference type="SUPFAM" id="SSF57610">
    <property type="entry name" value="Thyroglobulin type-1 domain"/>
    <property type="match status" value="6"/>
</dbReference>
<feature type="domain" description="Thyroglobulin type-1" evidence="19">
    <location>
        <begin position="2067"/>
        <end position="2141"/>
    </location>
</feature>
<name>A0A7M5UPZ6_9CNID</name>
<dbReference type="Pfam" id="PF05375">
    <property type="entry name" value="Pacifastin_I"/>
    <property type="match status" value="10"/>
</dbReference>
<evidence type="ECO:0000256" key="2">
    <source>
        <dbReference type="ARBA" id="ARBA00004613"/>
    </source>
</evidence>
<dbReference type="Gene3D" id="3.30.60.30">
    <property type="match status" value="18"/>
</dbReference>
<evidence type="ECO:0000256" key="15">
    <source>
        <dbReference type="ARBA" id="ARBA00023180"/>
    </source>
</evidence>
<dbReference type="InterPro" id="IPR001007">
    <property type="entry name" value="VWF_dom"/>
</dbReference>
<dbReference type="PANTHER" id="PTHR10913">
    <property type="entry name" value="FOLLISTATIN-RELATED"/>
    <property type="match status" value="1"/>
</dbReference>
<evidence type="ECO:0000313" key="22">
    <source>
        <dbReference type="EnsemblMetazoa" id="CLYHEMP002361.7"/>
    </source>
</evidence>
<feature type="domain" description="Kazal-like" evidence="21">
    <location>
        <begin position="1872"/>
        <end position="1923"/>
    </location>
</feature>
<feature type="domain" description="Kazal-like" evidence="21">
    <location>
        <begin position="3143"/>
        <end position="3201"/>
    </location>
</feature>
<dbReference type="SUPFAM" id="SSF57196">
    <property type="entry name" value="EGF/Laminin"/>
    <property type="match status" value="1"/>
</dbReference>
<dbReference type="GO" id="GO:0005886">
    <property type="term" value="C:plasma membrane"/>
    <property type="evidence" value="ECO:0007669"/>
    <property type="project" value="UniProtKB-SubCell"/>
</dbReference>
<dbReference type="PROSITE" id="PS50184">
    <property type="entry name" value="VWFC_2"/>
    <property type="match status" value="4"/>
</dbReference>
<evidence type="ECO:0000256" key="14">
    <source>
        <dbReference type="ARBA" id="ARBA00023157"/>
    </source>
</evidence>
<dbReference type="PROSITE" id="PS00484">
    <property type="entry name" value="THYROGLOBULIN_1_1"/>
    <property type="match status" value="6"/>
</dbReference>
<feature type="domain" description="Thyroglobulin type-1" evidence="19">
    <location>
        <begin position="2716"/>
        <end position="2782"/>
    </location>
</feature>
<keyword evidence="10" id="KW-0722">Serine protease inhibitor</keyword>
<organism evidence="22 23">
    <name type="scientific">Clytia hemisphaerica</name>
    <dbReference type="NCBI Taxonomy" id="252671"/>
    <lineage>
        <taxon>Eukaryota</taxon>
        <taxon>Metazoa</taxon>
        <taxon>Cnidaria</taxon>
        <taxon>Hydrozoa</taxon>
        <taxon>Hydroidolina</taxon>
        <taxon>Leptothecata</taxon>
        <taxon>Obeliida</taxon>
        <taxon>Clytiidae</taxon>
        <taxon>Clytia</taxon>
    </lineage>
</organism>
<dbReference type="PROSITE" id="PS51162">
    <property type="entry name" value="THYROGLOBULIN_1_2"/>
    <property type="match status" value="6"/>
</dbReference>
<dbReference type="PROSITE" id="PS51446">
    <property type="entry name" value="PACIFASTIN"/>
    <property type="match status" value="1"/>
</dbReference>
<keyword evidence="4" id="KW-1003">Cell membrane</keyword>
<feature type="chain" id="PRO_5029838942" description="Agrin" evidence="17">
    <location>
        <begin position="25"/>
        <end position="3304"/>
    </location>
</feature>
<feature type="domain" description="Kazal-like" evidence="21">
    <location>
        <begin position="751"/>
        <end position="800"/>
    </location>
</feature>
<comment type="subcellular location">
    <subcellularLocation>
        <location evidence="1">Cell membrane</location>
        <topology evidence="1">Single-pass type I membrane protein</topology>
    </subcellularLocation>
    <subcellularLocation>
        <location evidence="2">Secreted</location>
    </subcellularLocation>
</comment>
<proteinExistence type="inferred from homology"/>
<dbReference type="SMART" id="SM00211">
    <property type="entry name" value="TY"/>
    <property type="match status" value="6"/>
</dbReference>
<feature type="domain" description="Kazal-like" evidence="21">
    <location>
        <begin position="3252"/>
        <end position="3301"/>
    </location>
</feature>
<feature type="domain" description="VWFC" evidence="18">
    <location>
        <begin position="1683"/>
        <end position="1763"/>
    </location>
</feature>
<keyword evidence="12" id="KW-0401">Integrin</keyword>
<dbReference type="CDD" id="cd00191">
    <property type="entry name" value="TY"/>
    <property type="match status" value="6"/>
</dbReference>
<comment type="similarity">
    <text evidence="3">Belongs to the integrin beta chain family.</text>
</comment>
<evidence type="ECO:0000256" key="17">
    <source>
        <dbReference type="SAM" id="SignalP"/>
    </source>
</evidence>
<evidence type="ECO:0000256" key="16">
    <source>
        <dbReference type="PROSITE-ProRule" id="PRU00500"/>
    </source>
</evidence>
<evidence type="ECO:0000259" key="18">
    <source>
        <dbReference type="PROSITE" id="PS50184"/>
    </source>
</evidence>
<feature type="disulfide bond" evidence="16">
    <location>
        <begin position="1100"/>
        <end position="1107"/>
    </location>
</feature>
<keyword evidence="11" id="KW-1133">Transmembrane helix</keyword>
<feature type="disulfide bond" evidence="16">
    <location>
        <begin position="2106"/>
        <end position="2113"/>
    </location>
</feature>
<dbReference type="GO" id="GO:0005576">
    <property type="term" value="C:extracellular region"/>
    <property type="evidence" value="ECO:0007669"/>
    <property type="project" value="UniProtKB-SubCell"/>
</dbReference>
<dbReference type="PROSITE" id="PS00243">
    <property type="entry name" value="I_EGF_1"/>
    <property type="match status" value="1"/>
</dbReference>
<feature type="signal peptide" evidence="17">
    <location>
        <begin position="1"/>
        <end position="24"/>
    </location>
</feature>
<evidence type="ECO:0000256" key="12">
    <source>
        <dbReference type="ARBA" id="ARBA00023037"/>
    </source>
</evidence>
<feature type="domain" description="Kazal-like" evidence="21">
    <location>
        <begin position="2657"/>
        <end position="2713"/>
    </location>
</feature>
<dbReference type="GO" id="GO:0007229">
    <property type="term" value="P:integrin-mediated signaling pathway"/>
    <property type="evidence" value="ECO:0007669"/>
    <property type="project" value="UniProtKB-KW"/>
</dbReference>
<evidence type="ECO:0000256" key="11">
    <source>
        <dbReference type="ARBA" id="ARBA00022989"/>
    </source>
</evidence>
<feature type="domain" description="Kazal-like" evidence="21">
    <location>
        <begin position="1726"/>
        <end position="1777"/>
    </location>
</feature>
<dbReference type="PANTHER" id="PTHR10913:SF45">
    <property type="entry name" value="FOLLISTATIN, ISOFORM A-RELATED"/>
    <property type="match status" value="1"/>
</dbReference>
<keyword evidence="23" id="KW-1185">Reference proteome</keyword>
<feature type="disulfide bond" evidence="16">
    <location>
        <begin position="833"/>
        <end position="840"/>
    </location>
</feature>
<dbReference type="Pfam" id="PF00086">
    <property type="entry name" value="Thyroglobulin_1"/>
    <property type="match status" value="6"/>
</dbReference>
<evidence type="ECO:0000256" key="3">
    <source>
        <dbReference type="ARBA" id="ARBA00007449"/>
    </source>
</evidence>
<keyword evidence="9" id="KW-0677">Repeat</keyword>
<evidence type="ECO:0000256" key="10">
    <source>
        <dbReference type="ARBA" id="ARBA00022900"/>
    </source>
</evidence>
<dbReference type="GO" id="GO:0030414">
    <property type="term" value="F:peptidase inhibitor activity"/>
    <property type="evidence" value="ECO:0007669"/>
    <property type="project" value="InterPro"/>
</dbReference>
<dbReference type="PROSITE" id="PS51465">
    <property type="entry name" value="KAZAL_2"/>
    <property type="match status" value="18"/>
</dbReference>
<feature type="domain" description="VWFC" evidence="18">
    <location>
        <begin position="1169"/>
        <end position="1242"/>
    </location>
</feature>
<reference evidence="22" key="1">
    <citation type="submission" date="2021-01" db="UniProtKB">
        <authorList>
            <consortium name="EnsemblMetazoa"/>
        </authorList>
    </citation>
    <scope>IDENTIFICATION</scope>
</reference>
<feature type="domain" description="Thyroglobulin type-1" evidence="19">
    <location>
        <begin position="801"/>
        <end position="864"/>
    </location>
</feature>
<feature type="domain" description="VWFC" evidence="18">
    <location>
        <begin position="1498"/>
        <end position="1577"/>
    </location>
</feature>
<keyword evidence="13" id="KW-0472">Membrane</keyword>
<evidence type="ECO:0008006" key="24">
    <source>
        <dbReference type="Google" id="ProtNLM"/>
    </source>
</evidence>
<dbReference type="SUPFAM" id="SSF100895">
    <property type="entry name" value="Kazal-type serine protease inhibitors"/>
    <property type="match status" value="18"/>
</dbReference>
<feature type="domain" description="Kazal-like" evidence="21">
    <location>
        <begin position="1306"/>
        <end position="1357"/>
    </location>
</feature>
<dbReference type="SMART" id="SM01242">
    <property type="entry name" value="Integrin_B_tail"/>
    <property type="match status" value="2"/>
</dbReference>
<evidence type="ECO:0000256" key="8">
    <source>
        <dbReference type="ARBA" id="ARBA00022729"/>
    </source>
</evidence>
<dbReference type="InterPro" id="IPR050653">
    <property type="entry name" value="Prot_Inhib_GrowthFact_Antg"/>
</dbReference>
<feature type="disulfide bond" evidence="16">
    <location>
        <begin position="2751"/>
        <end position="2758"/>
    </location>
</feature>
<feature type="domain" description="Kazal-like" evidence="21">
    <location>
        <begin position="477"/>
        <end position="528"/>
    </location>
</feature>
<dbReference type="SUPFAM" id="SSF57603">
    <property type="entry name" value="FnI-like domain"/>
    <property type="match status" value="5"/>
</dbReference>
<dbReference type="SUPFAM" id="SSF69687">
    <property type="entry name" value="Integrin beta tail domain"/>
    <property type="match status" value="2"/>
</dbReference>
<dbReference type="FunFam" id="2.10.25.10:FF:000098">
    <property type="entry name" value="Integrin beta"/>
    <property type="match status" value="1"/>
</dbReference>
<dbReference type="InterPro" id="IPR012896">
    <property type="entry name" value="Integrin_bsu_tail"/>
</dbReference>
<dbReference type="InterPro" id="IPR002350">
    <property type="entry name" value="Kazal_dom"/>
</dbReference>
<feature type="domain" description="Kazal-like" evidence="21">
    <location>
        <begin position="2790"/>
        <end position="2841"/>
    </location>
</feature>
<feature type="domain" description="Kazal-like" evidence="21">
    <location>
        <begin position="3104"/>
        <end position="3137"/>
    </location>
</feature>
<evidence type="ECO:0000313" key="23">
    <source>
        <dbReference type="Proteomes" id="UP000594262"/>
    </source>
</evidence>
<evidence type="ECO:0000259" key="19">
    <source>
        <dbReference type="PROSITE" id="PS51162"/>
    </source>
</evidence>
<dbReference type="InterPro" id="IPR036857">
    <property type="entry name" value="Thyroglobulin_1_sf"/>
</dbReference>
<feature type="domain" description="VWFC" evidence="18">
    <location>
        <begin position="1404"/>
        <end position="1483"/>
    </location>
</feature>
<feature type="domain" description="Kazal-like" evidence="21">
    <location>
        <begin position="3005"/>
        <end position="3054"/>
    </location>
</feature>
<comment type="caution">
    <text evidence="16">Lacks conserved residue(s) required for the propagation of feature annotation.</text>
</comment>
<keyword evidence="8 17" id="KW-0732">Signal</keyword>
<keyword evidence="14 16" id="KW-1015">Disulfide bond</keyword>
<evidence type="ECO:0000259" key="20">
    <source>
        <dbReference type="PROSITE" id="PS51446"/>
    </source>
</evidence>
<dbReference type="Pfam" id="PF00050">
    <property type="entry name" value="Kazal_1"/>
    <property type="match status" value="5"/>
</dbReference>
<dbReference type="CDD" id="cd00104">
    <property type="entry name" value="KAZAL_FS"/>
    <property type="match status" value="17"/>
</dbReference>
<dbReference type="Pfam" id="PF07648">
    <property type="entry name" value="Kazal_2"/>
    <property type="match status" value="13"/>
</dbReference>
<evidence type="ECO:0000256" key="9">
    <source>
        <dbReference type="ARBA" id="ARBA00022737"/>
    </source>
</evidence>
<keyword evidence="5" id="KW-0964">Secreted</keyword>
<evidence type="ECO:0000256" key="7">
    <source>
        <dbReference type="ARBA" id="ARBA00022692"/>
    </source>
</evidence>
<evidence type="ECO:0000259" key="21">
    <source>
        <dbReference type="PROSITE" id="PS51465"/>
    </source>
</evidence>
<feature type="domain" description="Kazal-like" evidence="21">
    <location>
        <begin position="649"/>
        <end position="701"/>
    </location>
</feature>
<dbReference type="GO" id="GO:0030154">
    <property type="term" value="P:cell differentiation"/>
    <property type="evidence" value="ECO:0007669"/>
    <property type="project" value="TreeGrafter"/>
</dbReference>
<keyword evidence="15" id="KW-0325">Glycoprotein</keyword>
<dbReference type="Gene3D" id="2.10.70.10">
    <property type="entry name" value="Complement Module, domain 1"/>
    <property type="match status" value="2"/>
</dbReference>
<dbReference type="InterPro" id="IPR008037">
    <property type="entry name" value="Pacifastin_dom"/>
</dbReference>
<dbReference type="InterPro" id="IPR000716">
    <property type="entry name" value="Thyroglobulin_1"/>
</dbReference>
<feature type="domain" description="Kazal-like" evidence="21">
    <location>
        <begin position="2907"/>
        <end position="2959"/>
    </location>
</feature>
<keyword evidence="7" id="KW-0812">Transmembrane</keyword>
<dbReference type="Gene3D" id="2.10.25.10">
    <property type="entry name" value="Laminin"/>
    <property type="match status" value="3"/>
</dbReference>
<dbReference type="InterPro" id="IPR036201">
    <property type="entry name" value="Pacifastin_dom_sf"/>
</dbReference>